<sequence>MSRPPASSSLSRHFCVCTRELQSSSAWKQPEINLAEMEMRHVQRAKQQERQRWATGSMRVGKETGWSCFTSKNMLQPVETASSAFRHHPTTDTQAHILIFLCANLSLAPPPLCVPVKGRRGRHSDLLVDTRDAERYQPPC</sequence>
<protein>
    <submittedName>
        <fullName evidence="1">Uncharacterized protein</fullName>
    </submittedName>
</protein>
<comment type="caution">
    <text evidence="1">The sequence shown here is derived from an EMBL/GenBank/DDBJ whole genome shotgun (WGS) entry which is preliminary data.</text>
</comment>
<reference evidence="1" key="1">
    <citation type="submission" date="2020-03" db="EMBL/GenBank/DDBJ databases">
        <authorList>
            <person name="Weist P."/>
        </authorList>
    </citation>
    <scope>NUCLEOTIDE SEQUENCE</scope>
</reference>
<evidence type="ECO:0000313" key="1">
    <source>
        <dbReference type="EMBL" id="CAB1437492.1"/>
    </source>
</evidence>
<proteinExistence type="predicted"/>
<organism evidence="1 2">
    <name type="scientific">Pleuronectes platessa</name>
    <name type="common">European plaice</name>
    <dbReference type="NCBI Taxonomy" id="8262"/>
    <lineage>
        <taxon>Eukaryota</taxon>
        <taxon>Metazoa</taxon>
        <taxon>Chordata</taxon>
        <taxon>Craniata</taxon>
        <taxon>Vertebrata</taxon>
        <taxon>Euteleostomi</taxon>
        <taxon>Actinopterygii</taxon>
        <taxon>Neopterygii</taxon>
        <taxon>Teleostei</taxon>
        <taxon>Neoteleostei</taxon>
        <taxon>Acanthomorphata</taxon>
        <taxon>Carangaria</taxon>
        <taxon>Pleuronectiformes</taxon>
        <taxon>Pleuronectoidei</taxon>
        <taxon>Pleuronectidae</taxon>
        <taxon>Pleuronectes</taxon>
    </lineage>
</organism>
<accession>A0A9N7UUS7</accession>
<evidence type="ECO:0000313" key="2">
    <source>
        <dbReference type="Proteomes" id="UP001153269"/>
    </source>
</evidence>
<name>A0A9N7UUS7_PLEPL</name>
<dbReference type="Proteomes" id="UP001153269">
    <property type="component" value="Unassembled WGS sequence"/>
</dbReference>
<dbReference type="EMBL" id="CADEAL010002035">
    <property type="protein sequence ID" value="CAB1437492.1"/>
    <property type="molecule type" value="Genomic_DNA"/>
</dbReference>
<gene>
    <name evidence="1" type="ORF">PLEPLA_LOCUS25462</name>
</gene>
<keyword evidence="2" id="KW-1185">Reference proteome</keyword>
<dbReference type="AlphaFoldDB" id="A0A9N7UUS7"/>